<keyword evidence="5" id="KW-1185">Reference proteome</keyword>
<accession>X6LY05</accession>
<dbReference type="InterPro" id="IPR001646">
    <property type="entry name" value="5peptide_repeat"/>
</dbReference>
<feature type="non-terminal residue" evidence="4">
    <location>
        <position position="661"/>
    </location>
</feature>
<evidence type="ECO:0000256" key="3">
    <source>
        <dbReference type="PROSITE-ProRule" id="PRU00221"/>
    </source>
</evidence>
<comment type="caution">
    <text evidence="4">The sequence shown here is derived from an EMBL/GenBank/DDBJ whole genome shotgun (WGS) entry which is preliminary data.</text>
</comment>
<dbReference type="OrthoDB" id="756370at2759"/>
<reference evidence="4 5" key="1">
    <citation type="journal article" date="2013" name="Curr. Biol.">
        <title>The Genome of the Foraminiferan Reticulomyxa filosa.</title>
        <authorList>
            <person name="Glockner G."/>
            <person name="Hulsmann N."/>
            <person name="Schleicher M."/>
            <person name="Noegel A.A."/>
            <person name="Eichinger L."/>
            <person name="Gallinger C."/>
            <person name="Pawlowski J."/>
            <person name="Sierra R."/>
            <person name="Euteneuer U."/>
            <person name="Pillet L."/>
            <person name="Moustafa A."/>
            <person name="Platzer M."/>
            <person name="Groth M."/>
            <person name="Szafranski K."/>
            <person name="Schliwa M."/>
        </authorList>
    </citation>
    <scope>NUCLEOTIDE SEQUENCE [LARGE SCALE GENOMIC DNA]</scope>
</reference>
<feature type="repeat" description="WD" evidence="3">
    <location>
        <begin position="624"/>
        <end position="655"/>
    </location>
</feature>
<feature type="repeat" description="WD" evidence="3">
    <location>
        <begin position="493"/>
        <end position="534"/>
    </location>
</feature>
<dbReference type="Proteomes" id="UP000023152">
    <property type="component" value="Unassembled WGS sequence"/>
</dbReference>
<dbReference type="GO" id="GO:0005634">
    <property type="term" value="C:nucleus"/>
    <property type="evidence" value="ECO:0007669"/>
    <property type="project" value="TreeGrafter"/>
</dbReference>
<keyword evidence="2" id="KW-0677">Repeat</keyword>
<dbReference type="PANTHER" id="PTHR22847">
    <property type="entry name" value="WD40 REPEAT PROTEIN"/>
    <property type="match status" value="1"/>
</dbReference>
<organism evidence="4 5">
    <name type="scientific">Reticulomyxa filosa</name>
    <dbReference type="NCBI Taxonomy" id="46433"/>
    <lineage>
        <taxon>Eukaryota</taxon>
        <taxon>Sar</taxon>
        <taxon>Rhizaria</taxon>
        <taxon>Retaria</taxon>
        <taxon>Foraminifera</taxon>
        <taxon>Monothalamids</taxon>
        <taxon>Reticulomyxidae</taxon>
        <taxon>Reticulomyxa</taxon>
    </lineage>
</organism>
<dbReference type="SMART" id="SM00320">
    <property type="entry name" value="WD40"/>
    <property type="match status" value="5"/>
</dbReference>
<dbReference type="Pfam" id="PF00805">
    <property type="entry name" value="Pentapeptide"/>
    <property type="match status" value="1"/>
</dbReference>
<feature type="repeat" description="WD" evidence="3">
    <location>
        <begin position="535"/>
        <end position="576"/>
    </location>
</feature>
<evidence type="ECO:0000256" key="1">
    <source>
        <dbReference type="ARBA" id="ARBA00022574"/>
    </source>
</evidence>
<protein>
    <submittedName>
        <fullName evidence="4">Uncharacterized protein</fullName>
    </submittedName>
</protein>
<evidence type="ECO:0000256" key="2">
    <source>
        <dbReference type="ARBA" id="ARBA00022737"/>
    </source>
</evidence>
<dbReference type="EMBL" id="ASPP01027313">
    <property type="protein sequence ID" value="ETO06246.1"/>
    <property type="molecule type" value="Genomic_DNA"/>
</dbReference>
<dbReference type="InterPro" id="IPR015943">
    <property type="entry name" value="WD40/YVTN_repeat-like_dom_sf"/>
</dbReference>
<dbReference type="Gene3D" id="2.160.20.80">
    <property type="entry name" value="E3 ubiquitin-protein ligase SopA"/>
    <property type="match status" value="1"/>
</dbReference>
<evidence type="ECO:0000313" key="4">
    <source>
        <dbReference type="EMBL" id="ETO06246.1"/>
    </source>
</evidence>
<sequence length="661" mass="74969">MDGFDEIYDFYRKNKNEKYFYDRFNLNQWNAKVIVTCRSKVLSDGDIQNSLIDVNHNSTSIMYLWPFTKQQMHNYIEKFVNMQSKNIKKGNNSNWTSQQYKETLDSYPNLQRMIEEPFLLQLILTVLPSLVKQYGIGSKITKAQVYEVFNDQWIDIHSQNVISKLAELRIQMNINKIKLTLKRYCLDLGLDMFRQGNQVAVESEFQEANNDEKMWSELDPKIVNYNKIVNKKTKTKTINKTPVNTSAQVVITQNDWDRYFNGDSIAKCVLRRVGDNKYQFLHKSCQEYYAAQKIILDIISWKPNVVNISDQQFQQEFETHVPNLFINHKLLNEEFEIIQFIVDRIYDNNSIFVNLKSRLFRIIESSKNNPNVSIAAANAATILNVARVGMSYQNWDKVNISHAILDHAFLEGTSFKEAILDGVSFINACLNFTNFTKASVNQVNFGEYGFLKGHEDVVTSVRFSPDGNIIASGSIDKTIQLWDVSSGEKIQMLVGHSEGVSCVAFSPDGTKLASGSGDSTIGLWNIISGKRIGTLEGHSDLIGFLQFSSDGTKLLSASLDSTIHLWNVASNKSYTKGVCSAQFSPDNTIIIASCSLDKTIQLWDALSGEQLYAIEDLPDAPNRIHFSPDGATIVSGLSDNTIRIWSVISGEQMQCFEGHLD</sequence>
<dbReference type="SUPFAM" id="SSF50978">
    <property type="entry name" value="WD40 repeat-like"/>
    <property type="match status" value="1"/>
</dbReference>
<dbReference type="PROSITE" id="PS00678">
    <property type="entry name" value="WD_REPEATS_1"/>
    <property type="match status" value="3"/>
</dbReference>
<dbReference type="InterPro" id="IPR020472">
    <property type="entry name" value="WD40_PAC1"/>
</dbReference>
<keyword evidence="1 3" id="KW-0853">WD repeat</keyword>
<feature type="repeat" description="WD" evidence="3">
    <location>
        <begin position="451"/>
        <end position="492"/>
    </location>
</feature>
<evidence type="ECO:0000313" key="5">
    <source>
        <dbReference type="Proteomes" id="UP000023152"/>
    </source>
</evidence>
<dbReference type="InterPro" id="IPR019775">
    <property type="entry name" value="WD40_repeat_CS"/>
</dbReference>
<name>X6LY05_RETFI</name>
<dbReference type="InterPro" id="IPR001680">
    <property type="entry name" value="WD40_rpt"/>
</dbReference>
<dbReference type="CDD" id="cd00200">
    <property type="entry name" value="WD40"/>
    <property type="match status" value="1"/>
</dbReference>
<dbReference type="PRINTS" id="PR00320">
    <property type="entry name" value="GPROTEINBRPT"/>
</dbReference>
<dbReference type="PROSITE" id="PS50294">
    <property type="entry name" value="WD_REPEATS_REGION"/>
    <property type="match status" value="4"/>
</dbReference>
<dbReference type="AlphaFoldDB" id="X6LY05"/>
<dbReference type="InterPro" id="IPR036322">
    <property type="entry name" value="WD40_repeat_dom_sf"/>
</dbReference>
<gene>
    <name evidence="4" type="ORF">RFI_31150</name>
</gene>
<dbReference type="PANTHER" id="PTHR22847:SF637">
    <property type="entry name" value="WD REPEAT DOMAIN 5B"/>
    <property type="match status" value="1"/>
</dbReference>
<dbReference type="Pfam" id="PF00400">
    <property type="entry name" value="WD40"/>
    <property type="match status" value="5"/>
</dbReference>
<dbReference type="Gene3D" id="2.130.10.10">
    <property type="entry name" value="YVTN repeat-like/Quinoprotein amine dehydrogenase"/>
    <property type="match status" value="2"/>
</dbReference>
<proteinExistence type="predicted"/>
<dbReference type="GO" id="GO:1990234">
    <property type="term" value="C:transferase complex"/>
    <property type="evidence" value="ECO:0007669"/>
    <property type="project" value="UniProtKB-ARBA"/>
</dbReference>
<feature type="repeat" description="WD" evidence="3">
    <location>
        <begin position="571"/>
        <end position="613"/>
    </location>
</feature>
<dbReference type="PROSITE" id="PS50082">
    <property type="entry name" value="WD_REPEATS_2"/>
    <property type="match status" value="5"/>
</dbReference>
<dbReference type="SUPFAM" id="SSF141571">
    <property type="entry name" value="Pentapeptide repeat-like"/>
    <property type="match status" value="1"/>
</dbReference>